<organism evidence="1 2">
    <name type="scientific">Endobacterium cereale</name>
    <dbReference type="NCBI Taxonomy" id="2663029"/>
    <lineage>
        <taxon>Bacteria</taxon>
        <taxon>Pseudomonadati</taxon>
        <taxon>Pseudomonadota</taxon>
        <taxon>Alphaproteobacteria</taxon>
        <taxon>Hyphomicrobiales</taxon>
        <taxon>Rhizobiaceae</taxon>
        <taxon>Endobacterium</taxon>
    </lineage>
</organism>
<evidence type="ECO:0000313" key="2">
    <source>
        <dbReference type="Proteomes" id="UP000435138"/>
    </source>
</evidence>
<dbReference type="InterPro" id="IPR053745">
    <property type="entry name" value="Viral_Tail_Comp_sf"/>
</dbReference>
<accession>A0A6A8A9Q5</accession>
<reference evidence="1 2" key="1">
    <citation type="submission" date="2019-11" db="EMBL/GenBank/DDBJ databases">
        <title>Genome analysis of Rhizobacterium cereale a novel genus and species isolated from maize roots in North Spain.</title>
        <authorList>
            <person name="Menendez E."/>
            <person name="Flores-Felix J.D."/>
            <person name="Ramirez-Bahena M.-H."/>
            <person name="Igual J.M."/>
            <person name="Garcia-Fraile P."/>
            <person name="Peix A."/>
            <person name="Velazquez E."/>
        </authorList>
    </citation>
    <scope>NUCLEOTIDE SEQUENCE [LARGE SCALE GENOMIC DNA]</scope>
    <source>
        <strain evidence="1 2">RZME27</strain>
    </source>
</reference>
<keyword evidence="2" id="KW-1185">Reference proteome</keyword>
<dbReference type="Pfam" id="PF11367">
    <property type="entry name" value="Tail_completion_gp17"/>
    <property type="match status" value="1"/>
</dbReference>
<dbReference type="AlphaFoldDB" id="A0A6A8A9Q5"/>
<dbReference type="Proteomes" id="UP000435138">
    <property type="component" value="Unassembled WGS sequence"/>
</dbReference>
<proteinExistence type="predicted"/>
<dbReference type="EMBL" id="WIXI01000045">
    <property type="protein sequence ID" value="MQY47449.1"/>
    <property type="molecule type" value="Genomic_DNA"/>
</dbReference>
<name>A0A6A8A9Q5_9HYPH</name>
<comment type="caution">
    <text evidence="1">The sequence shown here is derived from an EMBL/GenBank/DDBJ whole genome shotgun (WGS) entry which is preliminary data.</text>
</comment>
<protein>
    <submittedName>
        <fullName evidence="1">DUF3168 domain-containing protein</fullName>
    </submittedName>
</protein>
<dbReference type="InterPro" id="IPR021508">
    <property type="entry name" value="Gp17-like"/>
</dbReference>
<dbReference type="Gene3D" id="3.30.2000.30">
    <property type="match status" value="1"/>
</dbReference>
<sequence>MMAANALVKAMFARLSGDAGLQALVGPDGVRDRMVARGKMPCIVFGEIDSRDEDGETLQVHLVTLEVWSLAEGRREAQVIAARVRELLHDAALALEGADLVNLTHRGTHTGRETKTKFQLAEMRFRAVTE</sequence>
<evidence type="ECO:0000313" key="1">
    <source>
        <dbReference type="EMBL" id="MQY47449.1"/>
    </source>
</evidence>
<gene>
    <name evidence="1" type="ORF">GAO09_15550</name>
</gene>